<evidence type="ECO:0000259" key="17">
    <source>
        <dbReference type="Pfam" id="PF00326"/>
    </source>
</evidence>
<evidence type="ECO:0000256" key="15">
    <source>
        <dbReference type="SAM" id="MobiDB-lite"/>
    </source>
</evidence>
<dbReference type="Pfam" id="PF00326">
    <property type="entry name" value="Peptidase_S9"/>
    <property type="match status" value="1"/>
</dbReference>
<feature type="region of interest" description="Disordered" evidence="15">
    <location>
        <begin position="777"/>
        <end position="811"/>
    </location>
</feature>
<evidence type="ECO:0000256" key="10">
    <source>
        <dbReference type="ARBA" id="ARBA00022825"/>
    </source>
</evidence>
<protein>
    <recommendedName>
        <fullName evidence="4">dipeptidyl-peptidase IV</fullName>
        <ecNumber evidence="4">3.4.14.5</ecNumber>
    </recommendedName>
    <alternativeName>
        <fullName evidence="13">Dipeptidyl peptidase IV</fullName>
    </alternativeName>
</protein>
<evidence type="ECO:0000256" key="4">
    <source>
        <dbReference type="ARBA" id="ARBA00012062"/>
    </source>
</evidence>
<evidence type="ECO:0000256" key="6">
    <source>
        <dbReference type="ARBA" id="ARBA00022525"/>
    </source>
</evidence>
<evidence type="ECO:0000256" key="7">
    <source>
        <dbReference type="ARBA" id="ARBA00022670"/>
    </source>
</evidence>
<dbReference type="Gene3D" id="2.140.10.30">
    <property type="entry name" value="Dipeptidylpeptidase IV, N-terminal domain"/>
    <property type="match status" value="1"/>
</dbReference>
<evidence type="ECO:0000256" key="9">
    <source>
        <dbReference type="ARBA" id="ARBA00022801"/>
    </source>
</evidence>
<feature type="compositionally biased region" description="Acidic residues" evidence="15">
    <location>
        <begin position="800"/>
        <end position="811"/>
    </location>
</feature>
<dbReference type="GO" id="GO:0005576">
    <property type="term" value="C:extracellular region"/>
    <property type="evidence" value="ECO:0007669"/>
    <property type="project" value="UniProtKB-SubCell"/>
</dbReference>
<dbReference type="InterPro" id="IPR002469">
    <property type="entry name" value="Peptidase_S9B_N"/>
</dbReference>
<dbReference type="AlphaFoldDB" id="A0A6G1H5H0"/>
<feature type="compositionally biased region" description="Basic and acidic residues" evidence="15">
    <location>
        <begin position="777"/>
        <end position="796"/>
    </location>
</feature>
<organism evidence="19 20">
    <name type="scientific">Aulographum hederae CBS 113979</name>
    <dbReference type="NCBI Taxonomy" id="1176131"/>
    <lineage>
        <taxon>Eukaryota</taxon>
        <taxon>Fungi</taxon>
        <taxon>Dikarya</taxon>
        <taxon>Ascomycota</taxon>
        <taxon>Pezizomycotina</taxon>
        <taxon>Dothideomycetes</taxon>
        <taxon>Pleosporomycetidae</taxon>
        <taxon>Aulographales</taxon>
        <taxon>Aulographaceae</taxon>
    </lineage>
</organism>
<dbReference type="GO" id="GO:0008239">
    <property type="term" value="F:dipeptidyl-peptidase activity"/>
    <property type="evidence" value="ECO:0007669"/>
    <property type="project" value="UniProtKB-EC"/>
</dbReference>
<sequence length="838" mass="94169">MAAGGFYSLWSLALLLGIVQGIVPPRAPHQPQGNGTKLLSWNDTSLGLLSPRSMSVDWVSGTEQDGQYIYLEDGVGLIIEDILTTEKETFVAADLIPEDIYEYWIKPDLSKVLFSTNYTKQYRHSYFANYLILDLETGETTPLVEDQVGDVQYAEWCPTMDMIAFVKGNNLYIRNGSDVKQITSDGGPDMFHGVFDWVYEEEIFGSRGALWWSPDGEYLSYLSFNETGVPTFTIPYYMNNQKYPPPYPRELEIRYPKVGEKNPTVGLTLVDASTFEATSVETTGFPAEELIIGEVAWVTDGHDKLIYKAYDRVQEFEKYIVVDVESKTSTVTRERDGTDGWLDNSMAINYVGSLGLNSSNSGAYYIDMSDASGWMHLYLFPVASNGSSIPLTSGDWEVTSILKVDTARQLIYYLSTEQHSTERHLYSISYSTFKKTRLVSSAPAVWGASFSTNGGYYILSYQGPDVPYQELYTLNSTTRPLRTLTNNTALYDRLATYSLPKITYEELELSETGEKMNVMMRLPASYSTYTTKKYPVLFTPYGGPGAQEVLKSFESLNWNAYIASDPELEYITYTLDNRGTGYKGRAFRAQVARRLGSLEAQDQIFAAAELAKRSYVDAEHIGIWGWSYGGYLTSKVLEAQGAGNGTAAAPFSLGLITAPVSDWRLYDSMYTERYMKLPTAASNGAGYNTTAVRDPTGFKTVRGGFLLQHGTGDDNVHFQNSAALEDILVGGGVGPNKMQVQWFTDSDHSIRYDGANGFLYRQLSGRLYSEKNRVGEGARHAWGKRDMEEREERHQWSWDWEQEGQQEQEYTEEEYQEKVKEAMAEGGGRPCGRPIDRK</sequence>
<evidence type="ECO:0000256" key="8">
    <source>
        <dbReference type="ARBA" id="ARBA00022729"/>
    </source>
</evidence>
<accession>A0A6G1H5H0</accession>
<dbReference type="Pfam" id="PF00930">
    <property type="entry name" value="DPPIV_N"/>
    <property type="match status" value="1"/>
</dbReference>
<keyword evidence="6" id="KW-0964">Secreted</keyword>
<keyword evidence="10" id="KW-0720">Serine protease</keyword>
<keyword evidence="9" id="KW-0378">Hydrolase</keyword>
<dbReference type="OrthoDB" id="16520at2759"/>
<feature type="chain" id="PRO_5026004826" description="dipeptidyl-peptidase IV" evidence="16">
    <location>
        <begin position="22"/>
        <end position="838"/>
    </location>
</feature>
<evidence type="ECO:0000256" key="14">
    <source>
        <dbReference type="ARBA" id="ARBA00037607"/>
    </source>
</evidence>
<evidence type="ECO:0000256" key="1">
    <source>
        <dbReference type="ARBA" id="ARBA00001257"/>
    </source>
</evidence>
<dbReference type="EC" id="3.4.14.5" evidence="4"/>
<name>A0A6G1H5H0_9PEZI</name>
<comment type="subcellular location">
    <subcellularLocation>
        <location evidence="2">Secreted</location>
    </subcellularLocation>
</comment>
<dbReference type="GO" id="GO:0006508">
    <property type="term" value="P:proteolysis"/>
    <property type="evidence" value="ECO:0007669"/>
    <property type="project" value="UniProtKB-KW"/>
</dbReference>
<dbReference type="PANTHER" id="PTHR11731:SF162">
    <property type="entry name" value="DIPEPTIDYL PEPTIDASE 4-RELATED"/>
    <property type="match status" value="1"/>
</dbReference>
<dbReference type="InterPro" id="IPR029058">
    <property type="entry name" value="AB_hydrolase_fold"/>
</dbReference>
<keyword evidence="7" id="KW-0645">Protease</keyword>
<dbReference type="GO" id="GO:0004252">
    <property type="term" value="F:serine-type endopeptidase activity"/>
    <property type="evidence" value="ECO:0007669"/>
    <property type="project" value="InterPro"/>
</dbReference>
<dbReference type="InterPro" id="IPR002471">
    <property type="entry name" value="Pept_S9_AS"/>
</dbReference>
<evidence type="ECO:0000313" key="20">
    <source>
        <dbReference type="Proteomes" id="UP000800041"/>
    </source>
</evidence>
<evidence type="ECO:0000256" key="11">
    <source>
        <dbReference type="ARBA" id="ARBA00023026"/>
    </source>
</evidence>
<feature type="domain" description="Peptidase S9 prolyl oligopeptidase catalytic" evidence="17">
    <location>
        <begin position="556"/>
        <end position="758"/>
    </location>
</feature>
<feature type="signal peptide" evidence="16">
    <location>
        <begin position="1"/>
        <end position="21"/>
    </location>
</feature>
<comment type="catalytic activity">
    <reaction evidence="1">
        <text>Release of an N-terminal dipeptide, Xaa-Yaa-|-Zaa-, from a polypeptide, preferentially when Yaa is Pro, provided Zaa is neither Pro nor hydroxyproline.</text>
        <dbReference type="EC" id="3.4.14.5"/>
    </reaction>
</comment>
<comment type="function">
    <text evidence="14">Extracellular dipeptidyl-peptidase which removes N-terminal dipeptides sequentially from polypeptides having unsubstituted N-termini provided that the penultimate residue is proline. Contributes to pathogenicity.</text>
</comment>
<gene>
    <name evidence="19" type="ORF">K402DRAFT_374166</name>
</gene>
<dbReference type="SUPFAM" id="SSF53474">
    <property type="entry name" value="alpha/beta-Hydrolases"/>
    <property type="match status" value="1"/>
</dbReference>
<keyword evidence="8 16" id="KW-0732">Signal</keyword>
<keyword evidence="5" id="KW-0031">Aminopeptidase</keyword>
<evidence type="ECO:0000259" key="18">
    <source>
        <dbReference type="Pfam" id="PF00930"/>
    </source>
</evidence>
<evidence type="ECO:0000256" key="12">
    <source>
        <dbReference type="ARBA" id="ARBA00023180"/>
    </source>
</evidence>
<dbReference type="SUPFAM" id="SSF82171">
    <property type="entry name" value="DPP6 N-terminal domain-like"/>
    <property type="match status" value="1"/>
</dbReference>
<evidence type="ECO:0000256" key="3">
    <source>
        <dbReference type="ARBA" id="ARBA00006150"/>
    </source>
</evidence>
<dbReference type="Gene3D" id="3.40.50.1820">
    <property type="entry name" value="alpha/beta hydrolase"/>
    <property type="match status" value="1"/>
</dbReference>
<comment type="similarity">
    <text evidence="3">Belongs to the peptidase S9B family.</text>
</comment>
<reference evidence="19" key="1">
    <citation type="journal article" date="2020" name="Stud. Mycol.">
        <title>101 Dothideomycetes genomes: a test case for predicting lifestyles and emergence of pathogens.</title>
        <authorList>
            <person name="Haridas S."/>
            <person name="Albert R."/>
            <person name="Binder M."/>
            <person name="Bloem J."/>
            <person name="Labutti K."/>
            <person name="Salamov A."/>
            <person name="Andreopoulos B."/>
            <person name="Baker S."/>
            <person name="Barry K."/>
            <person name="Bills G."/>
            <person name="Bluhm B."/>
            <person name="Cannon C."/>
            <person name="Castanera R."/>
            <person name="Culley D."/>
            <person name="Daum C."/>
            <person name="Ezra D."/>
            <person name="Gonzalez J."/>
            <person name="Henrissat B."/>
            <person name="Kuo A."/>
            <person name="Liang C."/>
            <person name="Lipzen A."/>
            <person name="Lutzoni F."/>
            <person name="Magnuson J."/>
            <person name="Mondo S."/>
            <person name="Nolan M."/>
            <person name="Ohm R."/>
            <person name="Pangilinan J."/>
            <person name="Park H.-J."/>
            <person name="Ramirez L."/>
            <person name="Alfaro M."/>
            <person name="Sun H."/>
            <person name="Tritt A."/>
            <person name="Yoshinaga Y."/>
            <person name="Zwiers L.-H."/>
            <person name="Turgeon B."/>
            <person name="Goodwin S."/>
            <person name="Spatafora J."/>
            <person name="Crous P."/>
            <person name="Grigoriev I."/>
        </authorList>
    </citation>
    <scope>NUCLEOTIDE SEQUENCE</scope>
    <source>
        <strain evidence="19">CBS 113979</strain>
    </source>
</reference>
<dbReference type="InterPro" id="IPR001375">
    <property type="entry name" value="Peptidase_S9_cat"/>
</dbReference>
<dbReference type="EMBL" id="ML977149">
    <property type="protein sequence ID" value="KAF1988314.1"/>
    <property type="molecule type" value="Genomic_DNA"/>
</dbReference>
<evidence type="ECO:0000256" key="2">
    <source>
        <dbReference type="ARBA" id="ARBA00004613"/>
    </source>
</evidence>
<feature type="domain" description="Dipeptidylpeptidase IV N-terminal" evidence="18">
    <location>
        <begin position="107"/>
        <end position="468"/>
    </location>
</feature>
<dbReference type="Proteomes" id="UP000800041">
    <property type="component" value="Unassembled WGS sequence"/>
</dbReference>
<keyword evidence="20" id="KW-1185">Reference proteome</keyword>
<evidence type="ECO:0000256" key="13">
    <source>
        <dbReference type="ARBA" id="ARBA00030567"/>
    </source>
</evidence>
<evidence type="ECO:0000256" key="16">
    <source>
        <dbReference type="SAM" id="SignalP"/>
    </source>
</evidence>
<dbReference type="PROSITE" id="PS00708">
    <property type="entry name" value="PRO_ENDOPEP_SER"/>
    <property type="match status" value="1"/>
</dbReference>
<evidence type="ECO:0000256" key="5">
    <source>
        <dbReference type="ARBA" id="ARBA00022438"/>
    </source>
</evidence>
<dbReference type="FunFam" id="3.40.50.1820:FF:000003">
    <property type="entry name" value="Dipeptidyl peptidase 4"/>
    <property type="match status" value="1"/>
</dbReference>
<dbReference type="GO" id="GO:0004177">
    <property type="term" value="F:aminopeptidase activity"/>
    <property type="evidence" value="ECO:0007669"/>
    <property type="project" value="UniProtKB-KW"/>
</dbReference>
<dbReference type="PANTHER" id="PTHR11731">
    <property type="entry name" value="PROTEASE FAMILY S9B,C DIPEPTIDYL-PEPTIDASE IV-RELATED"/>
    <property type="match status" value="1"/>
</dbReference>
<evidence type="ECO:0000313" key="19">
    <source>
        <dbReference type="EMBL" id="KAF1988314.1"/>
    </source>
</evidence>
<keyword evidence="11" id="KW-0843">Virulence</keyword>
<keyword evidence="12" id="KW-0325">Glycoprotein</keyword>
<dbReference type="InterPro" id="IPR050278">
    <property type="entry name" value="Serine_Prot_S9B/DPPIV"/>
</dbReference>
<dbReference type="GO" id="GO:0005886">
    <property type="term" value="C:plasma membrane"/>
    <property type="evidence" value="ECO:0007669"/>
    <property type="project" value="TreeGrafter"/>
</dbReference>
<proteinExistence type="inferred from homology"/>